<reference evidence="19 20" key="1">
    <citation type="submission" date="2019-03" db="EMBL/GenBank/DDBJ databases">
        <title>Genomic Encyclopedia of Type Strains, Phase IV (KMG-IV): sequencing the most valuable type-strain genomes for metagenomic binning, comparative biology and taxonomic classification.</title>
        <authorList>
            <person name="Goeker M."/>
        </authorList>
    </citation>
    <scope>NUCLEOTIDE SEQUENCE [LARGE SCALE GENOMIC DNA]</scope>
    <source>
        <strain evidence="19 20">DSM 100059</strain>
    </source>
</reference>
<keyword evidence="4" id="KW-0227">DNA damage</keyword>
<dbReference type="GO" id="GO:0004527">
    <property type="term" value="F:exonuclease activity"/>
    <property type="evidence" value="ECO:0007669"/>
    <property type="project" value="UniProtKB-KW"/>
</dbReference>
<protein>
    <recommendedName>
        <fullName evidence="13">DNA 3'-5' helicase</fullName>
        <ecNumber evidence="13">5.6.2.4</ecNumber>
    </recommendedName>
    <alternativeName>
        <fullName evidence="14">DNA 3'-5' helicase II</fullName>
    </alternativeName>
</protein>
<evidence type="ECO:0000256" key="6">
    <source>
        <dbReference type="ARBA" id="ARBA00022806"/>
    </source>
</evidence>
<dbReference type="EMBL" id="SODV01000001">
    <property type="protein sequence ID" value="TDW99921.1"/>
    <property type="molecule type" value="Genomic_DNA"/>
</dbReference>
<keyword evidence="11" id="KW-0413">Isomerase</keyword>
<keyword evidence="20" id="KW-1185">Reference proteome</keyword>
<dbReference type="InterPro" id="IPR038726">
    <property type="entry name" value="PDDEXK_AddAB-type"/>
</dbReference>
<dbReference type="Pfam" id="PF13361">
    <property type="entry name" value="UvrD_C"/>
    <property type="match status" value="1"/>
</dbReference>
<evidence type="ECO:0000256" key="16">
    <source>
        <dbReference type="PROSITE-ProRule" id="PRU00560"/>
    </source>
</evidence>
<evidence type="ECO:0000256" key="1">
    <source>
        <dbReference type="ARBA" id="ARBA00009922"/>
    </source>
</evidence>
<organism evidence="19 20">
    <name type="scientific">Dinghuibacter silviterrae</name>
    <dbReference type="NCBI Taxonomy" id="1539049"/>
    <lineage>
        <taxon>Bacteria</taxon>
        <taxon>Pseudomonadati</taxon>
        <taxon>Bacteroidota</taxon>
        <taxon>Chitinophagia</taxon>
        <taxon>Chitinophagales</taxon>
        <taxon>Chitinophagaceae</taxon>
        <taxon>Dinghuibacter</taxon>
    </lineage>
</organism>
<keyword evidence="5 16" id="KW-0378">Hydrolase</keyword>
<keyword evidence="8 16" id="KW-0067">ATP-binding</keyword>
<evidence type="ECO:0000256" key="8">
    <source>
        <dbReference type="ARBA" id="ARBA00022840"/>
    </source>
</evidence>
<dbReference type="InterPro" id="IPR027417">
    <property type="entry name" value="P-loop_NTPase"/>
</dbReference>
<dbReference type="InterPro" id="IPR000212">
    <property type="entry name" value="DNA_helicase_UvrD/REP"/>
</dbReference>
<dbReference type="Gene3D" id="1.10.486.10">
    <property type="entry name" value="PCRA, domain 4"/>
    <property type="match status" value="1"/>
</dbReference>
<dbReference type="GO" id="GO:0000725">
    <property type="term" value="P:recombinational repair"/>
    <property type="evidence" value="ECO:0007669"/>
    <property type="project" value="TreeGrafter"/>
</dbReference>
<dbReference type="AlphaFoldDB" id="A0A4R8DPB8"/>
<evidence type="ECO:0000256" key="5">
    <source>
        <dbReference type="ARBA" id="ARBA00022801"/>
    </source>
</evidence>
<evidence type="ECO:0000256" key="14">
    <source>
        <dbReference type="ARBA" id="ARBA00034923"/>
    </source>
</evidence>
<keyword evidence="9" id="KW-0238">DNA-binding</keyword>
<dbReference type="GO" id="GO:0043138">
    <property type="term" value="F:3'-5' DNA helicase activity"/>
    <property type="evidence" value="ECO:0007669"/>
    <property type="project" value="UniProtKB-EC"/>
</dbReference>
<dbReference type="Gene3D" id="3.90.320.10">
    <property type="match status" value="1"/>
</dbReference>
<proteinExistence type="inferred from homology"/>
<comment type="catalytic activity">
    <reaction evidence="15">
        <text>ATP + H2O = ADP + phosphate + H(+)</text>
        <dbReference type="Rhea" id="RHEA:13065"/>
        <dbReference type="ChEBI" id="CHEBI:15377"/>
        <dbReference type="ChEBI" id="CHEBI:15378"/>
        <dbReference type="ChEBI" id="CHEBI:30616"/>
        <dbReference type="ChEBI" id="CHEBI:43474"/>
        <dbReference type="ChEBI" id="CHEBI:456216"/>
        <dbReference type="EC" id="5.6.2.4"/>
    </reaction>
</comment>
<dbReference type="GO" id="GO:0005524">
    <property type="term" value="F:ATP binding"/>
    <property type="evidence" value="ECO:0007669"/>
    <property type="project" value="UniProtKB-UniRule"/>
</dbReference>
<feature type="domain" description="UvrD-like helicase ATP-binding" evidence="17">
    <location>
        <begin position="11"/>
        <end position="340"/>
    </location>
</feature>
<dbReference type="PANTHER" id="PTHR11070:SF2">
    <property type="entry name" value="ATP-DEPENDENT DNA HELICASE SRS2"/>
    <property type="match status" value="1"/>
</dbReference>
<dbReference type="Gene3D" id="3.40.50.300">
    <property type="entry name" value="P-loop containing nucleotide triphosphate hydrolases"/>
    <property type="match status" value="2"/>
</dbReference>
<dbReference type="InterPro" id="IPR014017">
    <property type="entry name" value="DNA_helicase_UvrD-like_C"/>
</dbReference>
<evidence type="ECO:0000259" key="18">
    <source>
        <dbReference type="PROSITE" id="PS51217"/>
    </source>
</evidence>
<evidence type="ECO:0000256" key="15">
    <source>
        <dbReference type="ARBA" id="ARBA00048988"/>
    </source>
</evidence>
<dbReference type="RefSeq" id="WP_246073504.1">
    <property type="nucleotide sequence ID" value="NZ_SODV01000001.1"/>
</dbReference>
<evidence type="ECO:0000259" key="17">
    <source>
        <dbReference type="PROSITE" id="PS51198"/>
    </source>
</evidence>
<keyword evidence="10" id="KW-0234">DNA repair</keyword>
<dbReference type="PROSITE" id="PS51198">
    <property type="entry name" value="UVRD_HELICASE_ATP_BIND"/>
    <property type="match status" value="1"/>
</dbReference>
<feature type="binding site" evidence="16">
    <location>
        <begin position="32"/>
        <end position="39"/>
    </location>
    <ligand>
        <name>ATP</name>
        <dbReference type="ChEBI" id="CHEBI:30616"/>
    </ligand>
</feature>
<name>A0A4R8DPB8_9BACT</name>
<dbReference type="InterPro" id="IPR014016">
    <property type="entry name" value="UvrD-like_ATP-bd"/>
</dbReference>
<evidence type="ECO:0000256" key="10">
    <source>
        <dbReference type="ARBA" id="ARBA00023204"/>
    </source>
</evidence>
<evidence type="ECO:0000256" key="4">
    <source>
        <dbReference type="ARBA" id="ARBA00022763"/>
    </source>
</evidence>
<keyword evidence="7" id="KW-0269">Exonuclease</keyword>
<evidence type="ECO:0000256" key="12">
    <source>
        <dbReference type="ARBA" id="ARBA00034617"/>
    </source>
</evidence>
<comment type="similarity">
    <text evidence="1">Belongs to the helicase family. UvrD subfamily.</text>
</comment>
<keyword evidence="3 16" id="KW-0547">Nucleotide-binding</keyword>
<gene>
    <name evidence="19" type="ORF">EDB95_0938</name>
</gene>
<comment type="catalytic activity">
    <reaction evidence="12">
        <text>Couples ATP hydrolysis with the unwinding of duplex DNA by translocating in the 3'-5' direction.</text>
        <dbReference type="EC" id="5.6.2.4"/>
    </reaction>
</comment>
<dbReference type="PROSITE" id="PS51217">
    <property type="entry name" value="UVRD_HELICASE_CTER"/>
    <property type="match status" value="1"/>
</dbReference>
<feature type="domain" description="UvrD-like helicase C-terminal" evidence="18">
    <location>
        <begin position="341"/>
        <end position="642"/>
    </location>
</feature>
<dbReference type="CDD" id="cd17932">
    <property type="entry name" value="DEXQc_UvrD"/>
    <property type="match status" value="1"/>
</dbReference>
<dbReference type="Pfam" id="PF12705">
    <property type="entry name" value="PDDEXK_1"/>
    <property type="match status" value="1"/>
</dbReference>
<comment type="caution">
    <text evidence="19">The sequence shown here is derived from an EMBL/GenBank/DDBJ whole genome shotgun (WGS) entry which is preliminary data.</text>
</comment>
<evidence type="ECO:0000313" key="19">
    <source>
        <dbReference type="EMBL" id="TDW99921.1"/>
    </source>
</evidence>
<dbReference type="Pfam" id="PF00580">
    <property type="entry name" value="UvrD-helicase"/>
    <property type="match status" value="1"/>
</dbReference>
<dbReference type="GO" id="GO:0003677">
    <property type="term" value="F:DNA binding"/>
    <property type="evidence" value="ECO:0007669"/>
    <property type="project" value="UniProtKB-KW"/>
</dbReference>
<dbReference type="InterPro" id="IPR011604">
    <property type="entry name" value="PDDEXK-like_dom_sf"/>
</dbReference>
<evidence type="ECO:0000256" key="2">
    <source>
        <dbReference type="ARBA" id="ARBA00022722"/>
    </source>
</evidence>
<accession>A0A4R8DPB8</accession>
<dbReference type="Gene3D" id="1.10.10.160">
    <property type="match status" value="1"/>
</dbReference>
<dbReference type="InterPro" id="IPR013986">
    <property type="entry name" value="DExx_box_DNA_helicase_dom_sf"/>
</dbReference>
<keyword evidence="2" id="KW-0540">Nuclease</keyword>
<keyword evidence="6 16" id="KW-0347">Helicase</keyword>
<evidence type="ECO:0000256" key="13">
    <source>
        <dbReference type="ARBA" id="ARBA00034808"/>
    </source>
</evidence>
<dbReference type="PANTHER" id="PTHR11070">
    <property type="entry name" value="UVRD / RECB / PCRA DNA HELICASE FAMILY MEMBER"/>
    <property type="match status" value="1"/>
</dbReference>
<evidence type="ECO:0000256" key="3">
    <source>
        <dbReference type="ARBA" id="ARBA00022741"/>
    </source>
</evidence>
<evidence type="ECO:0000313" key="20">
    <source>
        <dbReference type="Proteomes" id="UP000294498"/>
    </source>
</evidence>
<evidence type="ECO:0000256" key="9">
    <source>
        <dbReference type="ARBA" id="ARBA00023125"/>
    </source>
</evidence>
<dbReference type="EC" id="5.6.2.4" evidence="13"/>
<evidence type="ECO:0000256" key="7">
    <source>
        <dbReference type="ARBA" id="ARBA00022839"/>
    </source>
</evidence>
<dbReference type="SUPFAM" id="SSF52540">
    <property type="entry name" value="P-loop containing nucleoside triphosphate hydrolases"/>
    <property type="match status" value="1"/>
</dbReference>
<evidence type="ECO:0000256" key="11">
    <source>
        <dbReference type="ARBA" id="ARBA00023235"/>
    </source>
</evidence>
<sequence>MFREEFQKVYHQLNPEQKAAVDKIEGPVMVIAGPGTGKTQILSARIGKILLETDAGPDNILCLTYTDAGAVAMRRRLLGFIGPDAYKVHIFTFHAFCNEIIQANLSLFDKQSMDPVSDLERIEILKKLIDHLPKGNPLKRYRGDVYYEMSNLQGLFSTMKREGWTPAYLEQCIDRHLVDIETDEEFLYKNSRAGKWTKGDKKPAYYTELEKMEKTRAAVREFDRYQEAMRRANRYDFDDMINWVSRAFQDHPNLLADYQERFQYILVDEFQDTSNSQNNLIELLISFWEDPNVFVVGDDDQSIFRFQGANLENMEEFAAKRMRQSLSEMVVVLTRNYRSTQPVLDVAEALIGRNKERLVNKMEGLSKRLVSTHPDRQGGMPSPRLQEYLSARHEMAGIASAIGALLAGGALPRQIAVIYRENRFGEELAQVLQLRKIPFYSRRRLNLLQIPFARNVLTLLRFLDAEVQLPFSGDPYLFEILHFPFYRIDAMEIARMSVAVTERKYKEPYSLRQHLFEKARSVPADLFAPPVNPDIQKVSGFLERAIKEVHSLTLQQLFERVIREGGILSYIIASPEKVWLMRVLTALFDFIKEENQRNQDLNLHTLVETFDLMASNGLPISITQLEGNDQGVNLLTAHGSKGLEFRWVFLAGCNKEFWEGKRTPSRGYTLPNTVFRTVEKGSDLEELRRLFYVALTRAEVFLHLSWARFRPDGKEMEKTVFIEEIREQDPLPIEHEDVPEETLMDLEALRFQEGMAPEIEAVEDAFIKPLLDRFVMNVTALNNYLYCPLQFYYQSLIRIPSGKSEAAEFGVAVHFALRRLFEKMQNSPDKKTFPPREEFLRDFDWWLVRHRESFTREGLARRTEYGHEVLGNYYDMYIGSWATVTLVELNVKAVLGDIPLKGQLDKLEFTGREVNVVDYKTGDPDKAAPKLKPPGERIPDGGDYWRQAVFYKILLDNYPSKNWEVVSTEFEFVEPDAKKQYVRRKVAITPADMATVSDQVRRVWERIQARDFYTGCGKPECHWCNFVKENRLAVALHEVVEEVEPGES</sequence>
<dbReference type="Proteomes" id="UP000294498">
    <property type="component" value="Unassembled WGS sequence"/>
</dbReference>